<evidence type="ECO:0000313" key="3">
    <source>
        <dbReference type="Proteomes" id="UP001153269"/>
    </source>
</evidence>
<organism evidence="2 3">
    <name type="scientific">Pleuronectes platessa</name>
    <name type="common">European plaice</name>
    <dbReference type="NCBI Taxonomy" id="8262"/>
    <lineage>
        <taxon>Eukaryota</taxon>
        <taxon>Metazoa</taxon>
        <taxon>Chordata</taxon>
        <taxon>Craniata</taxon>
        <taxon>Vertebrata</taxon>
        <taxon>Euteleostomi</taxon>
        <taxon>Actinopterygii</taxon>
        <taxon>Neopterygii</taxon>
        <taxon>Teleostei</taxon>
        <taxon>Neoteleostei</taxon>
        <taxon>Acanthomorphata</taxon>
        <taxon>Carangaria</taxon>
        <taxon>Pleuronectiformes</taxon>
        <taxon>Pleuronectoidei</taxon>
        <taxon>Pleuronectidae</taxon>
        <taxon>Pleuronectes</taxon>
    </lineage>
</organism>
<proteinExistence type="predicted"/>
<dbReference type="AlphaFoldDB" id="A0A9N7Z1X5"/>
<feature type="region of interest" description="Disordered" evidence="1">
    <location>
        <begin position="57"/>
        <end position="93"/>
    </location>
</feature>
<evidence type="ECO:0000313" key="2">
    <source>
        <dbReference type="EMBL" id="CAB1445842.1"/>
    </source>
</evidence>
<feature type="compositionally biased region" description="Basic and acidic residues" evidence="1">
    <location>
        <begin position="57"/>
        <end position="77"/>
    </location>
</feature>
<accession>A0A9N7Z1X5</accession>
<reference evidence="2" key="1">
    <citation type="submission" date="2020-03" db="EMBL/GenBank/DDBJ databases">
        <authorList>
            <person name="Weist P."/>
        </authorList>
    </citation>
    <scope>NUCLEOTIDE SEQUENCE</scope>
</reference>
<dbReference type="Proteomes" id="UP001153269">
    <property type="component" value="Unassembled WGS sequence"/>
</dbReference>
<sequence length="136" mass="15382">MTFNREQSAWHQERRLSNAAGAELGTGRRRGHWAGQRGHAALTRGIREELRDSLKRWFQDKQSSHHRETDRQTEKAQRNPAASEALSGLRLSSSSTQGALIIEFPFHRVTLRMFALLNVSRSVRSLHSLLSSIPAA</sequence>
<feature type="region of interest" description="Disordered" evidence="1">
    <location>
        <begin position="1"/>
        <end position="41"/>
    </location>
</feature>
<comment type="caution">
    <text evidence="2">The sequence shown here is derived from an EMBL/GenBank/DDBJ whole genome shotgun (WGS) entry which is preliminary data.</text>
</comment>
<protein>
    <submittedName>
        <fullName evidence="2">Uncharacterized protein</fullName>
    </submittedName>
</protein>
<feature type="compositionally biased region" description="Polar residues" evidence="1">
    <location>
        <begin position="1"/>
        <end position="10"/>
    </location>
</feature>
<dbReference type="EMBL" id="CADEAL010003802">
    <property type="protein sequence ID" value="CAB1445842.1"/>
    <property type="molecule type" value="Genomic_DNA"/>
</dbReference>
<evidence type="ECO:0000256" key="1">
    <source>
        <dbReference type="SAM" id="MobiDB-lite"/>
    </source>
</evidence>
<name>A0A9N7Z1X5_PLEPL</name>
<gene>
    <name evidence="2" type="ORF">PLEPLA_LOCUS33585</name>
</gene>
<keyword evidence="3" id="KW-1185">Reference proteome</keyword>